<dbReference type="PANTHER" id="PTHR19890">
    <property type="entry name" value="FIBROBLAST GROWTH FACTOR RECEPTOR"/>
    <property type="match status" value="1"/>
</dbReference>
<dbReference type="PANTHER" id="PTHR19890:SF10">
    <property type="entry name" value="FIBROBLAST GROWTH FACTOR RECEPTOR-LIKE 1"/>
    <property type="match status" value="1"/>
</dbReference>
<keyword evidence="3" id="KW-1185">Reference proteome</keyword>
<feature type="non-terminal residue" evidence="2">
    <location>
        <position position="1"/>
    </location>
</feature>
<dbReference type="InterPro" id="IPR013098">
    <property type="entry name" value="Ig_I-set"/>
</dbReference>
<dbReference type="InterPro" id="IPR013783">
    <property type="entry name" value="Ig-like_fold"/>
</dbReference>
<feature type="domain" description="Ig-like" evidence="1">
    <location>
        <begin position="105"/>
        <end position="218"/>
    </location>
</feature>
<dbReference type="Gene3D" id="2.60.40.10">
    <property type="entry name" value="Immunoglobulins"/>
    <property type="match status" value="2"/>
</dbReference>
<reference evidence="2 3" key="1">
    <citation type="submission" date="2022-05" db="EMBL/GenBank/DDBJ databases">
        <authorList>
            <consortium name="Genoscope - CEA"/>
            <person name="William W."/>
        </authorList>
    </citation>
    <scope>NUCLEOTIDE SEQUENCE [LARGE SCALE GENOMIC DNA]</scope>
</reference>
<dbReference type="EMBL" id="CALNXK010000011">
    <property type="protein sequence ID" value="CAH3043765.1"/>
    <property type="molecule type" value="Genomic_DNA"/>
</dbReference>
<dbReference type="InterPro" id="IPR036179">
    <property type="entry name" value="Ig-like_dom_sf"/>
</dbReference>
<dbReference type="SMART" id="SM00409">
    <property type="entry name" value="IG"/>
    <property type="match status" value="2"/>
</dbReference>
<dbReference type="InterPro" id="IPR003598">
    <property type="entry name" value="Ig_sub2"/>
</dbReference>
<sequence length="233" mass="26696">LTFFFLGKPVFSDPDTLKRAFKAWPASHLLKLKCDAKGTPPLKYTWLKDGELLKGRRLDPYLNTSIWYLKLKDLVPKDAGQYTCIVSNRYGSINHTYTVRVLDKPRTRPILRKDLPKNTTVEIGKNATMKCLVLVSGTLPDFRWLKWDKSVTFVSKIEDNLESGSYQLIDQRYYHSVQSGESYGSEVTITNVTEDDFGLYTCYASNHIGAEYNSAFLSRYVRLTTPSKRGKKL</sequence>
<dbReference type="InterPro" id="IPR052615">
    <property type="entry name" value="FGFRL"/>
</dbReference>
<dbReference type="InterPro" id="IPR007110">
    <property type="entry name" value="Ig-like_dom"/>
</dbReference>
<gene>
    <name evidence="2" type="ORF">PLOB_00002636</name>
</gene>
<dbReference type="Proteomes" id="UP001159405">
    <property type="component" value="Unassembled WGS sequence"/>
</dbReference>
<organism evidence="2 3">
    <name type="scientific">Porites lobata</name>
    <dbReference type="NCBI Taxonomy" id="104759"/>
    <lineage>
        <taxon>Eukaryota</taxon>
        <taxon>Metazoa</taxon>
        <taxon>Cnidaria</taxon>
        <taxon>Anthozoa</taxon>
        <taxon>Hexacorallia</taxon>
        <taxon>Scleractinia</taxon>
        <taxon>Fungiina</taxon>
        <taxon>Poritidae</taxon>
        <taxon>Porites</taxon>
    </lineage>
</organism>
<dbReference type="PROSITE" id="PS50835">
    <property type="entry name" value="IG_LIKE"/>
    <property type="match status" value="2"/>
</dbReference>
<protein>
    <recommendedName>
        <fullName evidence="1">Ig-like domain-containing protein</fullName>
    </recommendedName>
</protein>
<dbReference type="SMART" id="SM00408">
    <property type="entry name" value="IGc2"/>
    <property type="match status" value="2"/>
</dbReference>
<dbReference type="SUPFAM" id="SSF48726">
    <property type="entry name" value="Immunoglobulin"/>
    <property type="match status" value="2"/>
</dbReference>
<name>A0ABN8N9U4_9CNID</name>
<dbReference type="InterPro" id="IPR003599">
    <property type="entry name" value="Ig_sub"/>
</dbReference>
<evidence type="ECO:0000313" key="2">
    <source>
        <dbReference type="EMBL" id="CAH3043765.1"/>
    </source>
</evidence>
<comment type="caution">
    <text evidence="2">The sequence shown here is derived from an EMBL/GenBank/DDBJ whole genome shotgun (WGS) entry which is preliminary data.</text>
</comment>
<proteinExistence type="predicted"/>
<evidence type="ECO:0000313" key="3">
    <source>
        <dbReference type="Proteomes" id="UP001159405"/>
    </source>
</evidence>
<evidence type="ECO:0000259" key="1">
    <source>
        <dbReference type="PROSITE" id="PS50835"/>
    </source>
</evidence>
<dbReference type="Pfam" id="PF07679">
    <property type="entry name" value="I-set"/>
    <property type="match status" value="1"/>
</dbReference>
<accession>A0ABN8N9U4</accession>
<dbReference type="Pfam" id="PF13927">
    <property type="entry name" value="Ig_3"/>
    <property type="match status" value="1"/>
</dbReference>
<feature type="domain" description="Ig-like" evidence="1">
    <location>
        <begin position="9"/>
        <end position="100"/>
    </location>
</feature>